<dbReference type="AlphaFoldDB" id="R0FRZ3"/>
<protein>
    <submittedName>
        <fullName evidence="1">Uncharacterized protein</fullName>
    </submittedName>
</protein>
<keyword evidence="2" id="KW-1185">Reference proteome</keyword>
<dbReference type="EMBL" id="KB870809">
    <property type="protein sequence ID" value="EOA25487.1"/>
    <property type="molecule type" value="Genomic_DNA"/>
</dbReference>
<evidence type="ECO:0000313" key="2">
    <source>
        <dbReference type="Proteomes" id="UP000029121"/>
    </source>
</evidence>
<gene>
    <name evidence="1" type="ORF">CARUB_v10018826mg</name>
</gene>
<reference evidence="2" key="1">
    <citation type="journal article" date="2013" name="Nat. Genet.">
        <title>The Capsella rubella genome and the genomic consequences of rapid mating system evolution.</title>
        <authorList>
            <person name="Slotte T."/>
            <person name="Hazzouri K.M."/>
            <person name="Agren J.A."/>
            <person name="Koenig D."/>
            <person name="Maumus F."/>
            <person name="Guo Y.L."/>
            <person name="Steige K."/>
            <person name="Platts A.E."/>
            <person name="Escobar J.S."/>
            <person name="Newman L.K."/>
            <person name="Wang W."/>
            <person name="Mandakova T."/>
            <person name="Vello E."/>
            <person name="Smith L.M."/>
            <person name="Henz S.R."/>
            <person name="Steffen J."/>
            <person name="Takuno S."/>
            <person name="Brandvain Y."/>
            <person name="Coop G."/>
            <person name="Andolfatto P."/>
            <person name="Hu T.T."/>
            <person name="Blanchette M."/>
            <person name="Clark R.M."/>
            <person name="Quesneville H."/>
            <person name="Nordborg M."/>
            <person name="Gaut B.S."/>
            <person name="Lysak M.A."/>
            <person name="Jenkins J."/>
            <person name="Grimwood J."/>
            <person name="Chapman J."/>
            <person name="Prochnik S."/>
            <person name="Shu S."/>
            <person name="Rokhsar D."/>
            <person name="Schmutz J."/>
            <person name="Weigel D."/>
            <person name="Wright S.I."/>
        </authorList>
    </citation>
    <scope>NUCLEOTIDE SEQUENCE [LARGE SCALE GENOMIC DNA]</scope>
    <source>
        <strain evidence="2">cv. Monte Gargano</strain>
    </source>
</reference>
<evidence type="ECO:0000313" key="1">
    <source>
        <dbReference type="EMBL" id="EOA25487.1"/>
    </source>
</evidence>
<name>R0FRZ3_9BRAS</name>
<accession>R0FRZ3</accession>
<sequence>MSSTNCQFHFLSRSFTIPKFYPRLTCLLWFVFSRNRTSSSTGVLHGGSLLALSTLSSKIWRQGKS</sequence>
<dbReference type="Proteomes" id="UP000029121">
    <property type="component" value="Unassembled WGS sequence"/>
</dbReference>
<proteinExistence type="predicted"/>
<feature type="non-terminal residue" evidence="1">
    <location>
        <position position="65"/>
    </location>
</feature>
<dbReference type="eggNOG" id="KOG4267">
    <property type="taxonomic scope" value="Eukaryota"/>
</dbReference>
<organism evidence="1 2">
    <name type="scientific">Capsella rubella</name>
    <dbReference type="NCBI Taxonomy" id="81985"/>
    <lineage>
        <taxon>Eukaryota</taxon>
        <taxon>Viridiplantae</taxon>
        <taxon>Streptophyta</taxon>
        <taxon>Embryophyta</taxon>
        <taxon>Tracheophyta</taxon>
        <taxon>Spermatophyta</taxon>
        <taxon>Magnoliopsida</taxon>
        <taxon>eudicotyledons</taxon>
        <taxon>Gunneridae</taxon>
        <taxon>Pentapetalae</taxon>
        <taxon>rosids</taxon>
        <taxon>malvids</taxon>
        <taxon>Brassicales</taxon>
        <taxon>Brassicaceae</taxon>
        <taxon>Camelineae</taxon>
        <taxon>Capsella</taxon>
    </lineage>
</organism>